<evidence type="ECO:0000256" key="1">
    <source>
        <dbReference type="ARBA" id="ARBA00022478"/>
    </source>
</evidence>
<gene>
    <name evidence="12 16" type="primary">dnaG</name>
    <name evidence="16" type="ORF">C7B43_06080</name>
</gene>
<dbReference type="InterPro" id="IPR050219">
    <property type="entry name" value="DnaG_primase"/>
</dbReference>
<evidence type="ECO:0000313" key="17">
    <source>
        <dbReference type="Proteomes" id="UP000242699"/>
    </source>
</evidence>
<evidence type="ECO:0000256" key="8">
    <source>
        <dbReference type="ARBA" id="ARBA00022833"/>
    </source>
</evidence>
<dbReference type="EC" id="2.7.7.101" evidence="12"/>
<dbReference type="GO" id="GO:0008270">
    <property type="term" value="F:zinc ion binding"/>
    <property type="evidence" value="ECO:0007669"/>
    <property type="project" value="UniProtKB-UniRule"/>
</dbReference>
<dbReference type="PIRSF" id="PIRSF002811">
    <property type="entry name" value="DnaG"/>
    <property type="match status" value="1"/>
</dbReference>
<dbReference type="SUPFAM" id="SSF57783">
    <property type="entry name" value="Zinc beta-ribbon"/>
    <property type="match status" value="1"/>
</dbReference>
<dbReference type="GO" id="GO:0003677">
    <property type="term" value="F:DNA binding"/>
    <property type="evidence" value="ECO:0007669"/>
    <property type="project" value="UniProtKB-KW"/>
</dbReference>
<comment type="cofactor">
    <cofactor evidence="12 13 14">
        <name>Zn(2+)</name>
        <dbReference type="ChEBI" id="CHEBI:29105"/>
    </cofactor>
    <text evidence="12 13 14">Binds 1 zinc ion per monomer.</text>
</comment>
<dbReference type="GO" id="GO:1990077">
    <property type="term" value="C:primosome complex"/>
    <property type="evidence" value="ECO:0007669"/>
    <property type="project" value="UniProtKB-KW"/>
</dbReference>
<comment type="similarity">
    <text evidence="12 13">Belongs to the DnaG primase family.</text>
</comment>
<comment type="catalytic activity">
    <reaction evidence="12">
        <text>ssDNA + n NTP = ssDNA/pppN(pN)n-1 hybrid + (n-1) diphosphate.</text>
        <dbReference type="EC" id="2.7.7.101"/>
    </reaction>
</comment>
<dbReference type="HAMAP" id="MF_00974">
    <property type="entry name" value="DNA_primase_DnaG"/>
    <property type="match status" value="1"/>
</dbReference>
<reference evidence="16 17" key="1">
    <citation type="journal article" date="2014" name="BMC Genomics">
        <title>Comparison of environmental and isolate Sulfobacillus genomes reveals diverse carbon, sulfur, nitrogen, and hydrogen metabolisms.</title>
        <authorList>
            <person name="Justice N.B."/>
            <person name="Norman A."/>
            <person name="Brown C.T."/>
            <person name="Singh A."/>
            <person name="Thomas B.C."/>
            <person name="Banfield J.F."/>
        </authorList>
    </citation>
    <scope>NUCLEOTIDE SEQUENCE [LARGE SCALE GENOMIC DNA]</scope>
    <source>
        <strain evidence="16">AMDSBA1</strain>
    </source>
</reference>
<evidence type="ECO:0000256" key="6">
    <source>
        <dbReference type="ARBA" id="ARBA00022723"/>
    </source>
</evidence>
<dbReference type="InterPro" id="IPR030846">
    <property type="entry name" value="DnaG_bac"/>
</dbReference>
<dbReference type="PANTHER" id="PTHR30313">
    <property type="entry name" value="DNA PRIMASE"/>
    <property type="match status" value="1"/>
</dbReference>
<dbReference type="Pfam" id="PF01807">
    <property type="entry name" value="Zn_ribbon_DnaG"/>
    <property type="match status" value="1"/>
</dbReference>
<keyword evidence="9" id="KW-0460">Magnesium</keyword>
<dbReference type="AlphaFoldDB" id="A0A2T2X7G8"/>
<dbReference type="PANTHER" id="PTHR30313:SF2">
    <property type="entry name" value="DNA PRIMASE"/>
    <property type="match status" value="1"/>
</dbReference>
<dbReference type="InterPro" id="IPR034151">
    <property type="entry name" value="TOPRIM_DnaG_bac"/>
</dbReference>
<comment type="domain">
    <text evidence="12">Contains an N-terminal zinc-binding domain, a central core domain that contains the primase activity, and a C-terminal DnaB-binding domain.</text>
</comment>
<keyword evidence="11 12" id="KW-0804">Transcription</keyword>
<keyword evidence="7 12" id="KW-0863">Zinc-finger</keyword>
<accession>A0A2T2X7G8</accession>
<evidence type="ECO:0000256" key="3">
    <source>
        <dbReference type="ARBA" id="ARBA00022679"/>
    </source>
</evidence>
<dbReference type="InterPro" id="IPR019475">
    <property type="entry name" value="DNA_primase_DnaB-bd"/>
</dbReference>
<evidence type="ECO:0000256" key="10">
    <source>
        <dbReference type="ARBA" id="ARBA00023125"/>
    </source>
</evidence>
<evidence type="ECO:0000313" key="16">
    <source>
        <dbReference type="EMBL" id="PSR30451.1"/>
    </source>
</evidence>
<proteinExistence type="inferred from homology"/>
<keyword evidence="3 12" id="KW-0808">Transferase</keyword>
<dbReference type="SMART" id="SM00400">
    <property type="entry name" value="ZnF_CHCC"/>
    <property type="match status" value="1"/>
</dbReference>
<dbReference type="InterPro" id="IPR006295">
    <property type="entry name" value="DNA_primase_DnaG"/>
</dbReference>
<dbReference type="NCBIfam" id="TIGR01391">
    <property type="entry name" value="dnaG"/>
    <property type="match status" value="1"/>
</dbReference>
<dbReference type="Gene3D" id="3.90.980.10">
    <property type="entry name" value="DNA primase, catalytic core, N-terminal domain"/>
    <property type="match status" value="1"/>
</dbReference>
<dbReference type="Gene3D" id="3.90.580.10">
    <property type="entry name" value="Zinc finger, CHC2-type domain"/>
    <property type="match status" value="1"/>
</dbReference>
<feature type="zinc finger region" description="CHC2-type" evidence="12 14">
    <location>
        <begin position="40"/>
        <end position="64"/>
    </location>
</feature>
<protein>
    <recommendedName>
        <fullName evidence="12 13">DNA primase</fullName>
        <ecNumber evidence="12">2.7.7.101</ecNumber>
    </recommendedName>
</protein>
<dbReference type="InterPro" id="IPR036977">
    <property type="entry name" value="DNA_primase_Znf_CHC2"/>
</dbReference>
<dbReference type="InterPro" id="IPR002694">
    <property type="entry name" value="Znf_CHC2"/>
</dbReference>
<keyword evidence="5 12" id="KW-0235">DNA replication</keyword>
<evidence type="ECO:0000256" key="5">
    <source>
        <dbReference type="ARBA" id="ARBA00022705"/>
    </source>
</evidence>
<dbReference type="FunFam" id="3.90.580.10:FF:000001">
    <property type="entry name" value="DNA primase"/>
    <property type="match status" value="1"/>
</dbReference>
<dbReference type="PROSITE" id="PS50880">
    <property type="entry name" value="TOPRIM"/>
    <property type="match status" value="1"/>
</dbReference>
<dbReference type="InterPro" id="IPR013264">
    <property type="entry name" value="DNAG_N"/>
</dbReference>
<dbReference type="InterPro" id="IPR006171">
    <property type="entry name" value="TOPRIM_dom"/>
</dbReference>
<keyword evidence="10 12" id="KW-0238">DNA-binding</keyword>
<evidence type="ECO:0000259" key="15">
    <source>
        <dbReference type="PROSITE" id="PS50880"/>
    </source>
</evidence>
<keyword evidence="1 12" id="KW-0240">DNA-directed RNA polymerase</keyword>
<dbReference type="Proteomes" id="UP000242699">
    <property type="component" value="Unassembled WGS sequence"/>
</dbReference>
<dbReference type="InterPro" id="IPR037068">
    <property type="entry name" value="DNA_primase_core_N_sf"/>
</dbReference>
<organism evidence="16 17">
    <name type="scientific">Sulfobacillus benefaciens</name>
    <dbReference type="NCBI Taxonomy" id="453960"/>
    <lineage>
        <taxon>Bacteria</taxon>
        <taxon>Bacillati</taxon>
        <taxon>Bacillota</taxon>
        <taxon>Clostridia</taxon>
        <taxon>Eubacteriales</taxon>
        <taxon>Clostridiales Family XVII. Incertae Sedis</taxon>
        <taxon>Sulfobacillus</taxon>
    </lineage>
</organism>
<comment type="caution">
    <text evidence="16">The sequence shown here is derived from an EMBL/GenBank/DDBJ whole genome shotgun (WGS) entry which is preliminary data.</text>
</comment>
<evidence type="ECO:0000256" key="11">
    <source>
        <dbReference type="ARBA" id="ARBA00023163"/>
    </source>
</evidence>
<evidence type="ECO:0000256" key="2">
    <source>
        <dbReference type="ARBA" id="ARBA00022515"/>
    </source>
</evidence>
<sequence>MVDPTYETWANAVREAADIVEVIGRNVSLKQKGKKFWGLCPFHQEKTPSFSVDSQQQLFYCFGCHKGGTVYTFLMEHDGLTFGEAVDMLATEVGIPRVQKQEKSGVRRHFSRLQAVMEWAQEFFQLSTNQYDDLFWQYLKGRQVSSEAQRRFELGYAPKSWNALSQFLSRHGVSEAEMLESGVVTSRERGGIYDRWRNRIMFPIRNHRGQLIAFGGRAIEPDQEPKYLNSPETPLFHKSTILYGEHLARKFWRQGRRPLLVEGYFDVIACHQAGLEQTVASLGTALSKEHARTLARYTKETDLLYDNDHAGQEAMARAFLVLSQEGIKVNRVLLTSGKDPDEFLREKGPSALAESVESRIPYFEAVLREHLADAANVSAREKSELVDMLKPFWKALTDPVEKSGYLETMARMLQVDQNILAQSFGFKQGSQHITPKNRHNMERIISKINRPSYDVYLLALLVRHPEYVGKVRETLPEWITEHALTQILDELEHGRSTAEMAGQIDTMDTNVRSLVLEALAYDGPDGGSRVFDDVLKAIKKQRDTARWNALIVRLKQGENSPELFREIQALQSSLVQDHLSRASDPWDAVRIGKEG</sequence>
<evidence type="ECO:0000256" key="4">
    <source>
        <dbReference type="ARBA" id="ARBA00022695"/>
    </source>
</evidence>
<name>A0A2T2X7G8_9FIRM</name>
<keyword evidence="8 12" id="KW-0862">Zinc</keyword>
<dbReference type="CDD" id="cd03364">
    <property type="entry name" value="TOPRIM_DnaG_primases"/>
    <property type="match status" value="1"/>
</dbReference>
<evidence type="ECO:0000256" key="9">
    <source>
        <dbReference type="ARBA" id="ARBA00022842"/>
    </source>
</evidence>
<comment type="subunit">
    <text evidence="12">Monomer. Interacts with DnaB.</text>
</comment>
<dbReference type="GO" id="GO:0006269">
    <property type="term" value="P:DNA replication, synthesis of primer"/>
    <property type="evidence" value="ECO:0007669"/>
    <property type="project" value="UniProtKB-UniRule"/>
</dbReference>
<dbReference type="SUPFAM" id="SSF56731">
    <property type="entry name" value="DNA primase core"/>
    <property type="match status" value="1"/>
</dbReference>
<dbReference type="SMART" id="SM00493">
    <property type="entry name" value="TOPRIM"/>
    <property type="match status" value="1"/>
</dbReference>
<dbReference type="GO" id="GO:0000428">
    <property type="term" value="C:DNA-directed RNA polymerase complex"/>
    <property type="evidence" value="ECO:0007669"/>
    <property type="project" value="UniProtKB-KW"/>
</dbReference>
<keyword evidence="4 12" id="KW-0548">Nucleotidyltransferase</keyword>
<evidence type="ECO:0000256" key="12">
    <source>
        <dbReference type="HAMAP-Rule" id="MF_00974"/>
    </source>
</evidence>
<dbReference type="Pfam" id="PF10410">
    <property type="entry name" value="DnaB_bind"/>
    <property type="match status" value="1"/>
</dbReference>
<evidence type="ECO:0000256" key="7">
    <source>
        <dbReference type="ARBA" id="ARBA00022771"/>
    </source>
</evidence>
<feature type="domain" description="Toprim" evidence="15">
    <location>
        <begin position="256"/>
        <end position="337"/>
    </location>
</feature>
<keyword evidence="6 12" id="KW-0479">Metal-binding</keyword>
<comment type="function">
    <text evidence="12 13">RNA polymerase that catalyzes the synthesis of short RNA molecules used as primers for DNA polymerase during DNA replication.</text>
</comment>
<dbReference type="Gene3D" id="3.40.1360.10">
    <property type="match status" value="1"/>
</dbReference>
<keyword evidence="2 12" id="KW-0639">Primosome</keyword>
<dbReference type="FunFam" id="3.90.980.10:FF:000001">
    <property type="entry name" value="DNA primase"/>
    <property type="match status" value="1"/>
</dbReference>
<dbReference type="Pfam" id="PF08275">
    <property type="entry name" value="DNAG_N"/>
    <property type="match status" value="1"/>
</dbReference>
<dbReference type="GO" id="GO:0005737">
    <property type="term" value="C:cytoplasm"/>
    <property type="evidence" value="ECO:0007669"/>
    <property type="project" value="TreeGrafter"/>
</dbReference>
<evidence type="ECO:0000256" key="13">
    <source>
        <dbReference type="PIRNR" id="PIRNR002811"/>
    </source>
</evidence>
<dbReference type="EMBL" id="PXYT01000010">
    <property type="protein sequence ID" value="PSR30451.1"/>
    <property type="molecule type" value="Genomic_DNA"/>
</dbReference>
<evidence type="ECO:0000256" key="14">
    <source>
        <dbReference type="PIRSR" id="PIRSR002811-1"/>
    </source>
</evidence>
<dbReference type="Pfam" id="PF13155">
    <property type="entry name" value="Toprim_2"/>
    <property type="match status" value="1"/>
</dbReference>
<dbReference type="GO" id="GO:0003899">
    <property type="term" value="F:DNA-directed RNA polymerase activity"/>
    <property type="evidence" value="ECO:0007669"/>
    <property type="project" value="UniProtKB-UniRule"/>
</dbReference>